<dbReference type="Proteomes" id="UP001163046">
    <property type="component" value="Unassembled WGS sequence"/>
</dbReference>
<dbReference type="InterPro" id="IPR026317">
    <property type="entry name" value="P_C10"/>
</dbReference>
<sequence>MAQNRLSNVTVEQVKAAMREILQAFEKPENKAKIQEIEQEAGSDLVKLLQDRLPFAAEIQQEVIKSHGFSDDGDQGSLTFTHAIKLFEKDDEEIADMAADLKTRFIPLLPRPPLFVPRDVT</sequence>
<evidence type="ECO:0000256" key="4">
    <source>
        <dbReference type="ARBA" id="ARBA00022490"/>
    </source>
</evidence>
<reference evidence="5" key="1">
    <citation type="submission" date="2023-01" db="EMBL/GenBank/DDBJ databases">
        <title>Genome assembly of the deep-sea coral Lophelia pertusa.</title>
        <authorList>
            <person name="Herrera S."/>
            <person name="Cordes E."/>
        </authorList>
    </citation>
    <scope>NUCLEOTIDE SEQUENCE</scope>
    <source>
        <strain evidence="5">USNM1676648</strain>
        <tissue evidence="5">Polyp</tissue>
    </source>
</reference>
<name>A0A9X0CFV7_9CNID</name>
<evidence type="ECO:0000256" key="2">
    <source>
        <dbReference type="ARBA" id="ARBA00007083"/>
    </source>
</evidence>
<dbReference type="OrthoDB" id="75738at2759"/>
<dbReference type="GO" id="GO:0009791">
    <property type="term" value="P:post-embryonic development"/>
    <property type="evidence" value="ECO:0007669"/>
    <property type="project" value="TreeGrafter"/>
</dbReference>
<dbReference type="EMBL" id="MU827779">
    <property type="protein sequence ID" value="KAJ7339457.1"/>
    <property type="molecule type" value="Genomic_DNA"/>
</dbReference>
<accession>A0A9X0CFV7</accession>
<keyword evidence="4" id="KW-0963">Cytoplasm</keyword>
<organism evidence="5 6">
    <name type="scientific">Desmophyllum pertusum</name>
    <dbReference type="NCBI Taxonomy" id="174260"/>
    <lineage>
        <taxon>Eukaryota</taxon>
        <taxon>Metazoa</taxon>
        <taxon>Cnidaria</taxon>
        <taxon>Anthozoa</taxon>
        <taxon>Hexacorallia</taxon>
        <taxon>Scleractinia</taxon>
        <taxon>Caryophylliina</taxon>
        <taxon>Caryophylliidae</taxon>
        <taxon>Desmophyllum</taxon>
    </lineage>
</organism>
<proteinExistence type="inferred from homology"/>
<dbReference type="GO" id="GO:0005737">
    <property type="term" value="C:cytoplasm"/>
    <property type="evidence" value="ECO:0007669"/>
    <property type="project" value="UniProtKB-SubCell"/>
</dbReference>
<comment type="similarity">
    <text evidence="2">Belongs to the UPF0456 family.</text>
</comment>
<evidence type="ECO:0000256" key="1">
    <source>
        <dbReference type="ARBA" id="ARBA00004496"/>
    </source>
</evidence>
<gene>
    <name evidence="5" type="ORF">OS493_005855</name>
</gene>
<evidence type="ECO:0000313" key="5">
    <source>
        <dbReference type="EMBL" id="KAJ7339457.1"/>
    </source>
</evidence>
<protein>
    <recommendedName>
        <fullName evidence="3">Protein C10</fullName>
    </recommendedName>
</protein>
<evidence type="ECO:0000256" key="3">
    <source>
        <dbReference type="ARBA" id="ARBA00020502"/>
    </source>
</evidence>
<dbReference type="AlphaFoldDB" id="A0A9X0CFV7"/>
<comment type="subcellular location">
    <subcellularLocation>
        <location evidence="1">Cytoplasm</location>
    </subcellularLocation>
</comment>
<dbReference type="PANTHER" id="PTHR13463:SF3">
    <property type="entry name" value="PROTEIN C10"/>
    <property type="match status" value="1"/>
</dbReference>
<evidence type="ECO:0000313" key="6">
    <source>
        <dbReference type="Proteomes" id="UP001163046"/>
    </source>
</evidence>
<dbReference type="Pfam" id="PF14974">
    <property type="entry name" value="P_C10"/>
    <property type="match status" value="1"/>
</dbReference>
<comment type="caution">
    <text evidence="5">The sequence shown here is derived from an EMBL/GenBank/DDBJ whole genome shotgun (WGS) entry which is preliminary data.</text>
</comment>
<dbReference type="PANTHER" id="PTHR13463">
    <property type="entry name" value="PROTEIN C10"/>
    <property type="match status" value="1"/>
</dbReference>
<keyword evidence="6" id="KW-1185">Reference proteome</keyword>